<organism evidence="1 2">
    <name type="scientific">Laticauda laticaudata</name>
    <name type="common">Blue-ringed sea krait</name>
    <name type="synonym">Blue-lipped sea krait</name>
    <dbReference type="NCBI Taxonomy" id="8630"/>
    <lineage>
        <taxon>Eukaryota</taxon>
        <taxon>Metazoa</taxon>
        <taxon>Chordata</taxon>
        <taxon>Craniata</taxon>
        <taxon>Vertebrata</taxon>
        <taxon>Euteleostomi</taxon>
        <taxon>Lepidosauria</taxon>
        <taxon>Squamata</taxon>
        <taxon>Bifurcata</taxon>
        <taxon>Unidentata</taxon>
        <taxon>Episquamata</taxon>
        <taxon>Toxicofera</taxon>
        <taxon>Serpentes</taxon>
        <taxon>Colubroidea</taxon>
        <taxon>Elapidae</taxon>
        <taxon>Laticaudinae</taxon>
        <taxon>Laticauda</taxon>
    </lineage>
</organism>
<accession>A0A8C5RG01</accession>
<keyword evidence="2" id="KW-1185">Reference proteome</keyword>
<dbReference type="PANTHER" id="PTHR18901:SF38">
    <property type="entry name" value="PSEUDOURIDINE-5'-PHOSPHATASE"/>
    <property type="match status" value="1"/>
</dbReference>
<reference evidence="1" key="2">
    <citation type="submission" date="2025-09" db="UniProtKB">
        <authorList>
            <consortium name="Ensembl"/>
        </authorList>
    </citation>
    <scope>IDENTIFICATION</scope>
</reference>
<evidence type="ECO:0000313" key="1">
    <source>
        <dbReference type="Ensembl" id="ENSLLTP00000002796.1"/>
    </source>
</evidence>
<reference evidence="1" key="1">
    <citation type="submission" date="2025-08" db="UniProtKB">
        <authorList>
            <consortium name="Ensembl"/>
        </authorList>
    </citation>
    <scope>IDENTIFICATION</scope>
</reference>
<name>A0A8C5RG01_LATLA</name>
<dbReference type="Ensembl" id="ENSLLTT00000002911.1">
    <property type="protein sequence ID" value="ENSLLTP00000002796.1"/>
    <property type="gene ID" value="ENSLLTG00000002146.1"/>
</dbReference>
<proteinExistence type="predicted"/>
<dbReference type="FunFam" id="3.40.50.1000:FF:000334">
    <property type="entry name" value="2-deoxyglucose-6-phosphate phosphatase, putative"/>
    <property type="match status" value="1"/>
</dbReference>
<dbReference type="Proteomes" id="UP000694406">
    <property type="component" value="Unplaced"/>
</dbReference>
<dbReference type="InterPro" id="IPR036412">
    <property type="entry name" value="HAD-like_sf"/>
</dbReference>
<dbReference type="GO" id="GO:1990738">
    <property type="term" value="F:pseudouridine 5'-phosphatase activity"/>
    <property type="evidence" value="ECO:0007669"/>
    <property type="project" value="Ensembl"/>
</dbReference>
<dbReference type="InterPro" id="IPR023214">
    <property type="entry name" value="HAD_sf"/>
</dbReference>
<protein>
    <submittedName>
        <fullName evidence="1">Pseudouridine 5'-phosphatase</fullName>
    </submittedName>
</protein>
<evidence type="ECO:0000313" key="2">
    <source>
        <dbReference type="Proteomes" id="UP000694406"/>
    </source>
</evidence>
<dbReference type="AlphaFoldDB" id="A0A8C5RG01"/>
<dbReference type="GeneTree" id="ENSGT00390000014753"/>
<dbReference type="FunFam" id="1.10.150.240:FF:000001">
    <property type="entry name" value="Haloacid dehalogenase-like hydrolase domain"/>
    <property type="match status" value="1"/>
</dbReference>
<dbReference type="InterPro" id="IPR023198">
    <property type="entry name" value="PGP-like_dom2"/>
</dbReference>
<dbReference type="PANTHER" id="PTHR18901">
    <property type="entry name" value="2-DEOXYGLUCOSE-6-PHOSPHATE PHOSPHATASE 2"/>
    <property type="match status" value="1"/>
</dbReference>
<dbReference type="Pfam" id="PF00702">
    <property type="entry name" value="Hydrolase"/>
    <property type="match status" value="1"/>
</dbReference>
<gene>
    <name evidence="1" type="primary">PUDP</name>
</gene>
<sequence length="234" mass="26841">RNQATDSFNKYIRIRDDTEHLYTVVFQEICSRFGKTYTWDVKSLAMGKKALEGAEIIRDALDLPITKEELLHESKILQEKLFPTATLMPGVEKLIHHLHEHNIPIAVATSSSRVTFEMKTSRHKDFFALFHHIVLGDDPEVKHGKPQPDVFLVCAKRFDPPPCPEKETTRKFQMIPNTNMQSNTKSLAILCVMLLPNLRSPKLVLSLKNAATVYLHSKIIEIKVHQSCLLWTIF</sequence>
<dbReference type="SUPFAM" id="SSF56784">
    <property type="entry name" value="HAD-like"/>
    <property type="match status" value="1"/>
</dbReference>
<dbReference type="Gene3D" id="3.40.50.1000">
    <property type="entry name" value="HAD superfamily/HAD-like"/>
    <property type="match status" value="1"/>
</dbReference>
<dbReference type="Gene3D" id="1.10.150.240">
    <property type="entry name" value="Putative phosphatase, domain 2"/>
    <property type="match status" value="1"/>
</dbReference>